<feature type="compositionally biased region" description="Low complexity" evidence="1">
    <location>
        <begin position="31"/>
        <end position="61"/>
    </location>
</feature>
<reference evidence="3" key="1">
    <citation type="submission" date="2012-08" db="EMBL/GenBank/DDBJ databases">
        <title>The Genome Sequence of Wuchereria bancrofti.</title>
        <authorList>
            <person name="Nutman T.B."/>
            <person name="Fink D.L."/>
            <person name="Russ C."/>
            <person name="Young S."/>
            <person name="Zeng Q."/>
            <person name="Koehrsen M."/>
            <person name="Alvarado L."/>
            <person name="Berlin A."/>
            <person name="Chapman S.B."/>
            <person name="Chen Z."/>
            <person name="Freedman E."/>
            <person name="Gellesch M."/>
            <person name="Goldberg J."/>
            <person name="Griggs A."/>
            <person name="Gujja S."/>
            <person name="Heilman E.R."/>
            <person name="Heiman D."/>
            <person name="Hepburn T."/>
            <person name="Howarth C."/>
            <person name="Jen D."/>
            <person name="Larson L."/>
            <person name="Lewis B."/>
            <person name="Mehta T."/>
            <person name="Park D."/>
            <person name="Pearson M."/>
            <person name="Roberts A."/>
            <person name="Saif S."/>
            <person name="Shea T."/>
            <person name="Shenoy N."/>
            <person name="Sisk P."/>
            <person name="Stolte C."/>
            <person name="Sykes S."/>
            <person name="Walk T."/>
            <person name="White J."/>
            <person name="Yandava C."/>
            <person name="Haas B."/>
            <person name="Henn M.R."/>
            <person name="Nusbaum C."/>
            <person name="Birren B."/>
        </authorList>
    </citation>
    <scope>NUCLEOTIDE SEQUENCE [LARGE SCALE GENOMIC DNA]</scope>
    <source>
        <strain evidence="3">NA</strain>
    </source>
</reference>
<evidence type="ECO:0000256" key="1">
    <source>
        <dbReference type="SAM" id="MobiDB-lite"/>
    </source>
</evidence>
<feature type="region of interest" description="Disordered" evidence="1">
    <location>
        <begin position="26"/>
        <end position="70"/>
    </location>
</feature>
<proteinExistence type="predicted"/>
<gene>
    <name evidence="2" type="ORF">WUBG_10365</name>
</gene>
<dbReference type="EMBL" id="ADBV01006244">
    <property type="protein sequence ID" value="EJW78726.1"/>
    <property type="molecule type" value="Genomic_DNA"/>
</dbReference>
<dbReference type="AlphaFoldDB" id="J9E8T4"/>
<organism evidence="2 3">
    <name type="scientific">Wuchereria bancrofti</name>
    <dbReference type="NCBI Taxonomy" id="6293"/>
    <lineage>
        <taxon>Eukaryota</taxon>
        <taxon>Metazoa</taxon>
        <taxon>Ecdysozoa</taxon>
        <taxon>Nematoda</taxon>
        <taxon>Chromadorea</taxon>
        <taxon>Rhabditida</taxon>
        <taxon>Spirurina</taxon>
        <taxon>Spiruromorpha</taxon>
        <taxon>Filarioidea</taxon>
        <taxon>Onchocercidae</taxon>
        <taxon>Wuchereria</taxon>
    </lineage>
</organism>
<evidence type="ECO:0000313" key="2">
    <source>
        <dbReference type="EMBL" id="EJW78726.1"/>
    </source>
</evidence>
<feature type="non-terminal residue" evidence="2">
    <location>
        <position position="1"/>
    </location>
</feature>
<evidence type="ECO:0000313" key="3">
    <source>
        <dbReference type="Proteomes" id="UP000004810"/>
    </source>
</evidence>
<dbReference type="Proteomes" id="UP000004810">
    <property type="component" value="Unassembled WGS sequence"/>
</dbReference>
<name>J9E8T4_WUCBA</name>
<accession>J9E8T4</accession>
<comment type="caution">
    <text evidence="2">The sequence shown here is derived from an EMBL/GenBank/DDBJ whole genome shotgun (WGS) entry which is preliminary data.</text>
</comment>
<sequence>PVPPIFDFSEQELRIEPNLNAVLLPQNSARGPSTAAVGSSSSSPVEVSSAAGVASGSTSAVNNEPTSTDA</sequence>
<protein>
    <submittedName>
        <fullName evidence="2">Uncharacterized protein</fullName>
    </submittedName>
</protein>